<keyword evidence="2" id="KW-0694">RNA-binding</keyword>
<reference evidence="6" key="1">
    <citation type="submission" date="2022-10" db="EMBL/GenBank/DDBJ databases">
        <authorList>
            <person name="Chen Y."/>
            <person name="Dougan E. K."/>
            <person name="Chan C."/>
            <person name="Rhodes N."/>
            <person name="Thang M."/>
        </authorList>
    </citation>
    <scope>NUCLEOTIDE SEQUENCE</scope>
</reference>
<keyword evidence="1" id="KW-0677">Repeat</keyword>
<evidence type="ECO:0000313" key="6">
    <source>
        <dbReference type="EMBL" id="CAI4008343.1"/>
    </source>
</evidence>
<dbReference type="InterPro" id="IPR036612">
    <property type="entry name" value="KH_dom_type_1_sf"/>
</dbReference>
<dbReference type="PROSITE" id="PS50076">
    <property type="entry name" value="DNAJ_2"/>
    <property type="match status" value="1"/>
</dbReference>
<feature type="domain" description="J" evidence="5">
    <location>
        <begin position="137"/>
        <end position="212"/>
    </location>
</feature>
<feature type="compositionally biased region" description="Polar residues" evidence="4">
    <location>
        <begin position="47"/>
        <end position="56"/>
    </location>
</feature>
<evidence type="ECO:0000256" key="1">
    <source>
        <dbReference type="ARBA" id="ARBA00022737"/>
    </source>
</evidence>
<feature type="region of interest" description="Disordered" evidence="4">
    <location>
        <begin position="963"/>
        <end position="998"/>
    </location>
</feature>
<proteinExistence type="predicted"/>
<evidence type="ECO:0000313" key="7">
    <source>
        <dbReference type="EMBL" id="CAL1161718.1"/>
    </source>
</evidence>
<dbReference type="EMBL" id="CAMXCT010004257">
    <property type="protein sequence ID" value="CAI4008343.1"/>
    <property type="molecule type" value="Genomic_DNA"/>
</dbReference>
<dbReference type="Gene3D" id="1.10.287.110">
    <property type="entry name" value="DnaJ domain"/>
    <property type="match status" value="1"/>
</dbReference>
<dbReference type="PROSITE" id="PS50084">
    <property type="entry name" value="KH_TYPE_1"/>
    <property type="match status" value="4"/>
</dbReference>
<dbReference type="SUPFAM" id="SSF46565">
    <property type="entry name" value="Chaperone J-domain"/>
    <property type="match status" value="1"/>
</dbReference>
<dbReference type="Proteomes" id="UP001152797">
    <property type="component" value="Unassembled WGS sequence"/>
</dbReference>
<evidence type="ECO:0000313" key="8">
    <source>
        <dbReference type="Proteomes" id="UP001152797"/>
    </source>
</evidence>
<dbReference type="SMART" id="SM00322">
    <property type="entry name" value="KH"/>
    <property type="match status" value="4"/>
</dbReference>
<evidence type="ECO:0000256" key="3">
    <source>
        <dbReference type="SAM" id="Coils"/>
    </source>
</evidence>
<accession>A0A9P1DGS3</accession>
<dbReference type="PANTHER" id="PTHR10288">
    <property type="entry name" value="KH DOMAIN CONTAINING RNA BINDING PROTEIN"/>
    <property type="match status" value="1"/>
</dbReference>
<dbReference type="CDD" id="cd06257">
    <property type="entry name" value="DnaJ"/>
    <property type="match status" value="1"/>
</dbReference>
<dbReference type="InterPro" id="IPR004088">
    <property type="entry name" value="KH_dom_type_1"/>
</dbReference>
<feature type="region of interest" description="Disordered" evidence="4">
    <location>
        <begin position="19"/>
        <end position="57"/>
    </location>
</feature>
<feature type="coiled-coil region" evidence="3">
    <location>
        <begin position="101"/>
        <end position="128"/>
    </location>
</feature>
<dbReference type="InterPro" id="IPR001623">
    <property type="entry name" value="DnaJ_domain"/>
</dbReference>
<evidence type="ECO:0000256" key="2">
    <source>
        <dbReference type="PROSITE-ProRule" id="PRU00117"/>
    </source>
</evidence>
<evidence type="ECO:0000256" key="4">
    <source>
        <dbReference type="SAM" id="MobiDB-lite"/>
    </source>
</evidence>
<keyword evidence="3" id="KW-0175">Coiled coil</keyword>
<evidence type="ECO:0000259" key="5">
    <source>
        <dbReference type="PROSITE" id="PS50076"/>
    </source>
</evidence>
<gene>
    <name evidence="6" type="ORF">C1SCF055_LOCUS33794</name>
</gene>
<dbReference type="PRINTS" id="PR00625">
    <property type="entry name" value="JDOMAIN"/>
</dbReference>
<dbReference type="PROSITE" id="PS00636">
    <property type="entry name" value="DNAJ_1"/>
    <property type="match status" value="1"/>
</dbReference>
<reference evidence="7" key="2">
    <citation type="submission" date="2024-04" db="EMBL/GenBank/DDBJ databases">
        <authorList>
            <person name="Chen Y."/>
            <person name="Shah S."/>
            <person name="Dougan E. K."/>
            <person name="Thang M."/>
            <person name="Chan C."/>
        </authorList>
    </citation>
    <scope>NUCLEOTIDE SEQUENCE [LARGE SCALE GENOMIC DNA]</scope>
</reference>
<dbReference type="EMBL" id="CAMXCT020004257">
    <property type="protein sequence ID" value="CAL1161718.1"/>
    <property type="molecule type" value="Genomic_DNA"/>
</dbReference>
<keyword evidence="8" id="KW-1185">Reference proteome</keyword>
<dbReference type="Gene3D" id="3.30.1370.10">
    <property type="entry name" value="K Homology domain, type 1"/>
    <property type="match status" value="4"/>
</dbReference>
<dbReference type="AlphaFoldDB" id="A0A9P1DGS3"/>
<dbReference type="OrthoDB" id="5204190at2759"/>
<dbReference type="InterPro" id="IPR036869">
    <property type="entry name" value="J_dom_sf"/>
</dbReference>
<dbReference type="EMBL" id="CAMXCT030004257">
    <property type="protein sequence ID" value="CAL4795655.1"/>
    <property type="molecule type" value="Genomic_DNA"/>
</dbReference>
<name>A0A9P1DGS3_9DINO</name>
<dbReference type="InterPro" id="IPR018253">
    <property type="entry name" value="DnaJ_domain_CS"/>
</dbReference>
<dbReference type="SMART" id="SM00271">
    <property type="entry name" value="DnaJ"/>
    <property type="match status" value="1"/>
</dbReference>
<dbReference type="Pfam" id="PF00226">
    <property type="entry name" value="DnaJ"/>
    <property type="match status" value="1"/>
</dbReference>
<dbReference type="InterPro" id="IPR004087">
    <property type="entry name" value="KH_dom"/>
</dbReference>
<dbReference type="GO" id="GO:0003723">
    <property type="term" value="F:RNA binding"/>
    <property type="evidence" value="ECO:0007669"/>
    <property type="project" value="UniProtKB-UniRule"/>
</dbReference>
<dbReference type="CDD" id="cd00105">
    <property type="entry name" value="KH-I"/>
    <property type="match status" value="2"/>
</dbReference>
<feature type="compositionally biased region" description="Basic residues" evidence="4">
    <location>
        <begin position="37"/>
        <end position="46"/>
    </location>
</feature>
<organism evidence="6">
    <name type="scientific">Cladocopium goreaui</name>
    <dbReference type="NCBI Taxonomy" id="2562237"/>
    <lineage>
        <taxon>Eukaryota</taxon>
        <taxon>Sar</taxon>
        <taxon>Alveolata</taxon>
        <taxon>Dinophyceae</taxon>
        <taxon>Suessiales</taxon>
        <taxon>Symbiodiniaceae</taxon>
        <taxon>Cladocopium</taxon>
    </lineage>
</organism>
<dbReference type="Pfam" id="PF00013">
    <property type="entry name" value="KH_1"/>
    <property type="match status" value="4"/>
</dbReference>
<dbReference type="SUPFAM" id="SSF54791">
    <property type="entry name" value="Eukaryotic type KH-domain (KH-domain type I)"/>
    <property type="match status" value="4"/>
</dbReference>
<sequence>MGTMPFPMMFPPFWSWPMQTPGDMSGRPTGAPAPAPQRKRVARSRSRSPAQGSCNDSVLVRRNLMGRVIGKGGSIIKTIRQESGARVEAEDRDEDHCEFRISGTEEQVQRAKEMIREQADRAIRLRRDGWGISPPQDHYEILKISRSANAQQIRQAYRQRALETHPDRLVLRLCRQPTPVEAAEAVALYQQIVEAFELLADSDARRIYDVELGGSHGSGSWEEEHGGDQKAGYEAEAQLLLHGYLFHWQEISLAQPSQTLIALRNLLSAGAGDAQEDSRGTTKENLDPCMFARPRGYWVQMSWSTLTVVTTATTSLAQALSWRASLTAMRHEAKRRLQRSKADGETGRVPLLDSELKALLEMQPDIRLMFRYQVPFKKIEGGERIPCRLTLFTPRLELATQMRDEMSAVTSKRKLEEVVASYKNTVAWEKKKAKQYFDKVLQEINKTLAARLLNAEDQLQKCSARGALGSEVHQRFCSTLGLESSAQIRSAIANLQQVPIPERSRRVKALLAKAKALPAPPPAVLPVAPATARRSRRGRTWTGGLLPRETMATIVSGLPFFDLAQCRPASKGMLSVSHDCYWRCREMSLPLDPSVLGGFRRNRAGRIYYKTDALTVTLRFVAQPKVISTVERLNLENMTGQDVGERLFGCLKQIKHLQFVLLPAQSSKGFPDDPPRRQCSACVESEIAASLEYPASIIGALIGSRGAKINEVRTASGAKIQVKKHQEMCKVLIAGSDEQVASARELVEFLADEARQITELPKTGEEDERLEFPIAVCGRIIGSKGHQISEVRSKSGAQVKIEKLEEVCRVYLGGKPDQVETAKKMINSLVEDKHPPPARRTERTERPEVRLTEAEETVDIPFSMVGRVIGKGGETVQRLQRESGAKIDVNNQLDPSPVRLIGSPDAIIRAKYLLREILDRAGQPPEWRVQPLPQATYPGYDAWAMWSQRAGYGLPPGMPGMPMSMTWDVPAGDGGGARSSKRPGSKSGSDEEIDLDEL</sequence>
<comment type="caution">
    <text evidence="6">The sequence shown here is derived from an EMBL/GenBank/DDBJ whole genome shotgun (WGS) entry which is preliminary data.</text>
</comment>
<protein>
    <recommendedName>
        <fullName evidence="5">J domain-containing protein</fullName>
    </recommendedName>
</protein>